<proteinExistence type="predicted"/>
<sequence>MRIAIITATSAVLAITLTGCSGPSLEASCTALISGATKSVLTVRNLLTSDPIGATSIETAAAEVEDHIDPLREITMDQEVSPLRDSLVADADTILVAVRALNLDNITLTLQNMEKTAVDIDLACR</sequence>
<keyword evidence="2" id="KW-1185">Reference proteome</keyword>
<protein>
    <submittedName>
        <fullName evidence="1">Uncharacterized protein</fullName>
    </submittedName>
</protein>
<dbReference type="EMBL" id="BMCM01000003">
    <property type="protein sequence ID" value="GGD76726.1"/>
    <property type="molecule type" value="Genomic_DNA"/>
</dbReference>
<dbReference type="PROSITE" id="PS51257">
    <property type="entry name" value="PROKAR_LIPOPROTEIN"/>
    <property type="match status" value="1"/>
</dbReference>
<dbReference type="Proteomes" id="UP000629365">
    <property type="component" value="Unassembled WGS sequence"/>
</dbReference>
<name>A0ABQ1RSK0_9MICO</name>
<evidence type="ECO:0000313" key="1">
    <source>
        <dbReference type="EMBL" id="GGD76726.1"/>
    </source>
</evidence>
<organism evidence="1 2">
    <name type="scientific">Microbacterium murale</name>
    <dbReference type="NCBI Taxonomy" id="1081040"/>
    <lineage>
        <taxon>Bacteria</taxon>
        <taxon>Bacillati</taxon>
        <taxon>Actinomycetota</taxon>
        <taxon>Actinomycetes</taxon>
        <taxon>Micrococcales</taxon>
        <taxon>Microbacteriaceae</taxon>
        <taxon>Microbacterium</taxon>
    </lineage>
</organism>
<evidence type="ECO:0000313" key="2">
    <source>
        <dbReference type="Proteomes" id="UP000629365"/>
    </source>
</evidence>
<reference evidence="2" key="1">
    <citation type="journal article" date="2019" name="Int. J. Syst. Evol. Microbiol.">
        <title>The Global Catalogue of Microorganisms (GCM) 10K type strain sequencing project: providing services to taxonomists for standard genome sequencing and annotation.</title>
        <authorList>
            <consortium name="The Broad Institute Genomics Platform"/>
            <consortium name="The Broad Institute Genome Sequencing Center for Infectious Disease"/>
            <person name="Wu L."/>
            <person name="Ma J."/>
        </authorList>
    </citation>
    <scope>NUCLEOTIDE SEQUENCE [LARGE SCALE GENOMIC DNA]</scope>
    <source>
        <strain evidence="2">CCM 7640</strain>
    </source>
</reference>
<accession>A0ABQ1RSK0</accession>
<comment type="caution">
    <text evidence="1">The sequence shown here is derived from an EMBL/GenBank/DDBJ whole genome shotgun (WGS) entry which is preliminary data.</text>
</comment>
<gene>
    <name evidence="1" type="ORF">GCM10007269_19610</name>
</gene>